<dbReference type="EMBL" id="LAYC01000002">
    <property type="protein sequence ID" value="KYK57386.1"/>
    <property type="molecule type" value="Genomic_DNA"/>
</dbReference>
<dbReference type="GeneID" id="63717038"/>
<evidence type="ECO:0000256" key="1">
    <source>
        <dbReference type="SAM" id="MobiDB-lite"/>
    </source>
</evidence>
<proteinExistence type="predicted"/>
<dbReference type="PANTHER" id="PTHR39607">
    <property type="entry name" value="XANTHOCILLIN BIOSYNTHESIS CLUSTER TRANSCRIPTION FACTOR XANC-RELATED"/>
    <property type="match status" value="1"/>
</dbReference>
<feature type="compositionally biased region" description="Polar residues" evidence="1">
    <location>
        <begin position="179"/>
        <end position="198"/>
    </location>
</feature>
<feature type="region of interest" description="Disordered" evidence="1">
    <location>
        <begin position="1"/>
        <end position="123"/>
    </location>
</feature>
<dbReference type="AlphaFoldDB" id="A0A151GJX1"/>
<dbReference type="Gene3D" id="1.20.5.170">
    <property type="match status" value="1"/>
</dbReference>
<feature type="compositionally biased region" description="Basic and acidic residues" evidence="1">
    <location>
        <begin position="65"/>
        <end position="76"/>
    </location>
</feature>
<dbReference type="InParanoid" id="A0A151GJX1"/>
<keyword evidence="3" id="KW-1185">Reference proteome</keyword>
<dbReference type="PANTHER" id="PTHR39607:SF1">
    <property type="entry name" value="B-ZIP TRANSCRIPTION FACTOR (EUROFUNG)"/>
    <property type="match status" value="1"/>
</dbReference>
<accession>A0A151GJX1</accession>
<dbReference type="CDD" id="cd14688">
    <property type="entry name" value="bZIP_YAP"/>
    <property type="match status" value="1"/>
</dbReference>
<gene>
    <name evidence="2" type="ORF">DCS_04395</name>
</gene>
<evidence type="ECO:0000313" key="2">
    <source>
        <dbReference type="EMBL" id="KYK57386.1"/>
    </source>
</evidence>
<dbReference type="Proteomes" id="UP000076580">
    <property type="component" value="Chromosome 02"/>
</dbReference>
<dbReference type="RefSeq" id="XP_040656738.1">
    <property type="nucleotide sequence ID" value="XM_040801705.1"/>
</dbReference>
<feature type="region of interest" description="Disordered" evidence="1">
    <location>
        <begin position="178"/>
        <end position="202"/>
    </location>
</feature>
<sequence length="488" mass="53509">MAPTSSSSAGPYSLPDKDEVELSVEDDWTRVKDRKEKKRIQNRVAQRSYRSRMKARLGELQSRLQAHEEQRAKEGSADGQFLHRTNDLITHATPPPSSHGATPSHDIDPNCISAASPPTPPDATIESDGVKAMDTFAPHQMYTTSADDNSWFMDVMPLMPHGDAPSYPLSSIPTPPGTMAQTPSPSMPTILQQGQQPPHNEGDANISQSIIQDCLRFQIQLLARMNSNLPENASPAQTEELLSSMGISPAHLHHAFDSDLQDSAAMKNLMYNNVNSPTTENSFSMPDFQNVDDILDLSSTNESSSITWKPTTVQPIGDASPSTSMTQTPNSLEERIEAAIENLESLGFSSLESFSEAYYTATFDETSPLAAEQRLSRKRRLPRLMANVLDAAQSWDPWERRGLNEEVLRTAESLLLDEGKNVDMKALESSFGGLLAATDNPGLQQRVLSAATAPTSVSQQNVAAIKKAMQDEVFTIIPTAFLRVPNFE</sequence>
<dbReference type="GO" id="GO:0003700">
    <property type="term" value="F:DNA-binding transcription factor activity"/>
    <property type="evidence" value="ECO:0007669"/>
    <property type="project" value="InterPro"/>
</dbReference>
<organism evidence="2 3">
    <name type="scientific">Drechmeria coniospora</name>
    <name type="common">Nematophagous fungus</name>
    <name type="synonym">Meria coniospora</name>
    <dbReference type="NCBI Taxonomy" id="98403"/>
    <lineage>
        <taxon>Eukaryota</taxon>
        <taxon>Fungi</taxon>
        <taxon>Dikarya</taxon>
        <taxon>Ascomycota</taxon>
        <taxon>Pezizomycotina</taxon>
        <taxon>Sordariomycetes</taxon>
        <taxon>Hypocreomycetidae</taxon>
        <taxon>Hypocreales</taxon>
        <taxon>Ophiocordycipitaceae</taxon>
        <taxon>Drechmeria</taxon>
    </lineage>
</organism>
<evidence type="ECO:0000313" key="3">
    <source>
        <dbReference type="Proteomes" id="UP000076580"/>
    </source>
</evidence>
<evidence type="ECO:0008006" key="4">
    <source>
        <dbReference type="Google" id="ProtNLM"/>
    </source>
</evidence>
<comment type="caution">
    <text evidence="2">The sequence shown here is derived from an EMBL/GenBank/DDBJ whole genome shotgun (WGS) entry which is preliminary data.</text>
</comment>
<feature type="region of interest" description="Disordered" evidence="1">
    <location>
        <begin position="306"/>
        <end position="327"/>
    </location>
</feature>
<protein>
    <recommendedName>
        <fullName evidence="4">BZIP domain-containing protein</fullName>
    </recommendedName>
</protein>
<feature type="compositionally biased region" description="Polar residues" evidence="1">
    <location>
        <begin position="1"/>
        <end position="10"/>
    </location>
</feature>
<dbReference type="InterPro" id="IPR046347">
    <property type="entry name" value="bZIP_sf"/>
</dbReference>
<dbReference type="SUPFAM" id="SSF57959">
    <property type="entry name" value="Leucine zipper domain"/>
    <property type="match status" value="1"/>
</dbReference>
<name>A0A151GJX1_DRECN</name>
<dbReference type="InterPro" id="IPR052635">
    <property type="entry name" value="Sec_Metab_Biosynth_Reg"/>
</dbReference>
<reference evidence="2 3" key="1">
    <citation type="journal article" date="2016" name="Sci. Rep.">
        <title>Insights into Adaptations to a Near-Obligate Nematode Endoparasitic Lifestyle from the Finished Genome of Drechmeria coniospora.</title>
        <authorList>
            <person name="Zhang L."/>
            <person name="Zhou Z."/>
            <person name="Guo Q."/>
            <person name="Fokkens L."/>
            <person name="Miskei M."/>
            <person name="Pocsi I."/>
            <person name="Zhang W."/>
            <person name="Chen M."/>
            <person name="Wang L."/>
            <person name="Sun Y."/>
            <person name="Donzelli B.G."/>
            <person name="Gibson D.M."/>
            <person name="Nelson D.R."/>
            <person name="Luo J.G."/>
            <person name="Rep M."/>
            <person name="Liu H."/>
            <person name="Yang S."/>
            <person name="Wang J."/>
            <person name="Krasnoff S.B."/>
            <person name="Xu Y."/>
            <person name="Molnar I."/>
            <person name="Lin M."/>
        </authorList>
    </citation>
    <scope>NUCLEOTIDE SEQUENCE [LARGE SCALE GENOMIC DNA]</scope>
    <source>
        <strain evidence="2 3">ARSEF 6962</strain>
    </source>
</reference>